<dbReference type="AlphaFoldDB" id="A0A7W5ZNI4"/>
<dbReference type="Proteomes" id="UP000541352">
    <property type="component" value="Unassembled WGS sequence"/>
</dbReference>
<sequence length="712" mass="74985">MKKALCLVFGLVMGMMNTLWAQQSSNTVNYKVTFDATSQTYTAWVIPNYNVPNTNNAGTSEIGATAQFTLVVPKNFVIQNITDVKGTWEKTPDKLGQGQVANGVTQSYPATIPNNIAFYVIGKTTDETNYGAFANGAPVALFTFKSSTCFGPVRVLPPGDPFITAASSKYSLNVANSFYSRSGQPAGGNIDPREQFQNVSGGPALCSSPYIYAYDDDNITNQNTAVTENVLTNDDLATGTGPLKVTTTPVQAPAHGTVVLNANGSYTYTPANGFTGNDSFVYRVCDSGNPAICDEATVTISVRPTNPSGNNPPVAIGDKFATTQEQPVSGNVILNDKDPDVGQTLTASVIQQPTHGTLTFNPNGTFTYTPTTGFTGDDFFLYRVCDNGTPVLCDTARVDLNVYPANSGAIPPTANTDLFFRNPTGTATGNIIANDKDNSNTGLDITTTPVSGPSSGTVVINSDGTFTYTPNAGYTGSDTFVYQICDRQNPKQCATATVFILTRIVSTGSADLKVTKVADKKTAVVGDEITYRVVVKNLGTDPATNVALKDSLMAGMQFVSATVNKGTYSNPLWTIPNLAAGDSAVLTLKAKLLGEGVWFNTAKIISSDQNDPASDNNEASACTTVPVKLCTGEKVEVTVPATYTNVQWFKNGGTTAVATGNVVLLTEIGTYTYTATNGACPAGGCCPVIIEAGVNCCPVQLCVPVAVKKRKK</sequence>
<proteinExistence type="predicted"/>
<organism evidence="3 4">
    <name type="scientific">Runella defluvii</name>
    <dbReference type="NCBI Taxonomy" id="370973"/>
    <lineage>
        <taxon>Bacteria</taxon>
        <taxon>Pseudomonadati</taxon>
        <taxon>Bacteroidota</taxon>
        <taxon>Cytophagia</taxon>
        <taxon>Cytophagales</taxon>
        <taxon>Spirosomataceae</taxon>
        <taxon>Runella</taxon>
    </lineage>
</organism>
<dbReference type="Gene3D" id="2.60.40.3440">
    <property type="match status" value="3"/>
</dbReference>
<feature type="domain" description="DUF11" evidence="2">
    <location>
        <begin position="511"/>
        <end position="621"/>
    </location>
</feature>
<comment type="caution">
    <text evidence="3">The sequence shown here is derived from an EMBL/GenBank/DDBJ whole genome shotgun (WGS) entry which is preliminary data.</text>
</comment>
<dbReference type="NCBIfam" id="NF012211">
    <property type="entry name" value="tand_rpt_95"/>
    <property type="match status" value="3"/>
</dbReference>
<accession>A0A7W5ZNI4</accession>
<dbReference type="Gene3D" id="2.60.40.10">
    <property type="entry name" value="Immunoglobulins"/>
    <property type="match status" value="1"/>
</dbReference>
<protein>
    <submittedName>
        <fullName evidence="3">Putative repeat protein (TIGR01451 family)</fullName>
    </submittedName>
</protein>
<keyword evidence="1" id="KW-0732">Signal</keyword>
<evidence type="ECO:0000256" key="1">
    <source>
        <dbReference type="SAM" id="SignalP"/>
    </source>
</evidence>
<reference evidence="3 4" key="1">
    <citation type="submission" date="2020-08" db="EMBL/GenBank/DDBJ databases">
        <title>Genomic Encyclopedia of Type Strains, Phase IV (KMG-IV): sequencing the most valuable type-strain genomes for metagenomic binning, comparative biology and taxonomic classification.</title>
        <authorList>
            <person name="Goeker M."/>
        </authorList>
    </citation>
    <scope>NUCLEOTIDE SEQUENCE [LARGE SCALE GENOMIC DNA]</scope>
    <source>
        <strain evidence="3 4">DSM 17976</strain>
    </source>
</reference>
<dbReference type="NCBIfam" id="TIGR01451">
    <property type="entry name" value="B_ant_repeat"/>
    <property type="match status" value="1"/>
</dbReference>
<dbReference type="EMBL" id="JACIBY010000009">
    <property type="protein sequence ID" value="MBB3840128.1"/>
    <property type="molecule type" value="Genomic_DNA"/>
</dbReference>
<gene>
    <name evidence="3" type="ORF">FHS57_004141</name>
</gene>
<keyword evidence="4" id="KW-1185">Reference proteome</keyword>
<dbReference type="InterPro" id="IPR001434">
    <property type="entry name" value="OmcB-like_DUF11"/>
</dbReference>
<name>A0A7W5ZNI4_9BACT</name>
<feature type="signal peptide" evidence="1">
    <location>
        <begin position="1"/>
        <end position="21"/>
    </location>
</feature>
<dbReference type="Pfam" id="PF17963">
    <property type="entry name" value="Big_9"/>
    <property type="match status" value="3"/>
</dbReference>
<dbReference type="InterPro" id="IPR013783">
    <property type="entry name" value="Ig-like_fold"/>
</dbReference>
<evidence type="ECO:0000259" key="2">
    <source>
        <dbReference type="Pfam" id="PF01345"/>
    </source>
</evidence>
<evidence type="ECO:0000313" key="4">
    <source>
        <dbReference type="Proteomes" id="UP000541352"/>
    </source>
</evidence>
<feature type="chain" id="PRO_5031178120" evidence="1">
    <location>
        <begin position="22"/>
        <end position="712"/>
    </location>
</feature>
<evidence type="ECO:0000313" key="3">
    <source>
        <dbReference type="EMBL" id="MBB3840128.1"/>
    </source>
</evidence>
<dbReference type="Pfam" id="PF01345">
    <property type="entry name" value="DUF11"/>
    <property type="match status" value="1"/>
</dbReference>
<dbReference type="InterPro" id="IPR047589">
    <property type="entry name" value="DUF11_rpt"/>
</dbReference>
<dbReference type="RefSeq" id="WP_183976906.1">
    <property type="nucleotide sequence ID" value="NZ_JACIBY010000009.1"/>
</dbReference>